<dbReference type="SMART" id="SM01074">
    <property type="entry name" value="Cdc6_C"/>
    <property type="match status" value="1"/>
</dbReference>
<accession>L9ZM20</accession>
<comment type="similarity">
    <text evidence="1 5">Belongs to the CDC6/cdc18 family.</text>
</comment>
<dbReference type="SUPFAM" id="SSF52540">
    <property type="entry name" value="P-loop containing nucleoside triphosphate hydrolases"/>
    <property type="match status" value="1"/>
</dbReference>
<dbReference type="OrthoDB" id="195574at2157"/>
<dbReference type="Gene3D" id="3.40.50.300">
    <property type="entry name" value="P-loop containing nucleotide triphosphate hydrolases"/>
    <property type="match status" value="1"/>
</dbReference>
<evidence type="ECO:0000259" key="7">
    <source>
        <dbReference type="SMART" id="SM00382"/>
    </source>
</evidence>
<feature type="region of interest" description="Disordered" evidence="6">
    <location>
        <begin position="403"/>
        <end position="512"/>
    </location>
</feature>
<dbReference type="Pfam" id="PF09079">
    <property type="entry name" value="WHD_Cdc6"/>
    <property type="match status" value="1"/>
</dbReference>
<evidence type="ECO:0000256" key="4">
    <source>
        <dbReference type="ARBA" id="ARBA00022840"/>
    </source>
</evidence>
<feature type="domain" description="Cdc6 C-terminal" evidence="8">
    <location>
        <begin position="312"/>
        <end position="396"/>
    </location>
</feature>
<dbReference type="InterPro" id="IPR014277">
    <property type="entry name" value="Orc1/Cdc6_arc"/>
</dbReference>
<dbReference type="Pfam" id="PF22703">
    <property type="entry name" value="Cdc6_lid"/>
    <property type="match status" value="1"/>
</dbReference>
<feature type="compositionally biased region" description="Low complexity" evidence="6">
    <location>
        <begin position="411"/>
        <end position="420"/>
    </location>
</feature>
<dbReference type="PATRIC" id="fig|1227493.4.peg.3895"/>
<feature type="binding site" evidence="5">
    <location>
        <position position="230"/>
    </location>
    <ligand>
        <name>ATP</name>
        <dbReference type="ChEBI" id="CHEBI:30616"/>
    </ligand>
</feature>
<dbReference type="Gene3D" id="1.10.8.60">
    <property type="match status" value="1"/>
</dbReference>
<evidence type="ECO:0000256" key="5">
    <source>
        <dbReference type="HAMAP-Rule" id="MF_01407"/>
    </source>
</evidence>
<keyword evidence="10" id="KW-1185">Reference proteome</keyword>
<comment type="function">
    <text evidence="5">Involved in regulation of DNA replication.</text>
</comment>
<keyword evidence="3 5" id="KW-0547">Nucleotide-binding</keyword>
<dbReference type="InterPro" id="IPR015163">
    <property type="entry name" value="Cdc6_C"/>
</dbReference>
<dbReference type="GO" id="GO:0016887">
    <property type="term" value="F:ATP hydrolysis activity"/>
    <property type="evidence" value="ECO:0007669"/>
    <property type="project" value="InterPro"/>
</dbReference>
<dbReference type="InterPro" id="IPR003593">
    <property type="entry name" value="AAA+_ATPase"/>
</dbReference>
<proteinExistence type="inferred from homology"/>
<feature type="binding site" evidence="5">
    <location>
        <position position="218"/>
    </location>
    <ligand>
        <name>ATP</name>
        <dbReference type="ChEBI" id="CHEBI:30616"/>
    </ligand>
</feature>
<evidence type="ECO:0000256" key="6">
    <source>
        <dbReference type="SAM" id="MobiDB-lite"/>
    </source>
</evidence>
<dbReference type="SUPFAM" id="SSF46785">
    <property type="entry name" value="Winged helix' DNA-binding domain"/>
    <property type="match status" value="1"/>
</dbReference>
<keyword evidence="2 5" id="KW-0235">DNA replication</keyword>
<dbReference type="Gene3D" id="1.10.10.10">
    <property type="entry name" value="Winged helix-like DNA-binding domain superfamily/Winged helix DNA-binding domain"/>
    <property type="match status" value="1"/>
</dbReference>
<dbReference type="NCBIfam" id="TIGR02928">
    <property type="entry name" value="orc1/cdc6 family replication initiation protein"/>
    <property type="match status" value="1"/>
</dbReference>
<dbReference type="GO" id="GO:0006260">
    <property type="term" value="P:DNA replication"/>
    <property type="evidence" value="ECO:0007669"/>
    <property type="project" value="UniProtKB-UniRule"/>
</dbReference>
<dbReference type="AlphaFoldDB" id="L9ZM20"/>
<dbReference type="InterPro" id="IPR055237">
    <property type="entry name" value="Cdc6_lid"/>
</dbReference>
<evidence type="ECO:0000259" key="8">
    <source>
        <dbReference type="SMART" id="SM01074"/>
    </source>
</evidence>
<dbReference type="Proteomes" id="UP000011519">
    <property type="component" value="Unassembled WGS sequence"/>
</dbReference>
<feature type="domain" description="AAA+ ATPase" evidence="7">
    <location>
        <begin position="57"/>
        <end position="219"/>
    </location>
</feature>
<dbReference type="InterPro" id="IPR049945">
    <property type="entry name" value="AAA_22"/>
</dbReference>
<dbReference type="HAMAP" id="MF_01407">
    <property type="entry name" value="ORC1_type_DNA_replic_protein"/>
    <property type="match status" value="1"/>
</dbReference>
<dbReference type="InterPro" id="IPR036388">
    <property type="entry name" value="WH-like_DNA-bd_sf"/>
</dbReference>
<dbReference type="STRING" id="1227493.C483_19370"/>
<organism evidence="9 10">
    <name type="scientific">Natrialba hulunbeirensis JCM 10989</name>
    <dbReference type="NCBI Taxonomy" id="1227493"/>
    <lineage>
        <taxon>Archaea</taxon>
        <taxon>Methanobacteriati</taxon>
        <taxon>Methanobacteriota</taxon>
        <taxon>Stenosarchaea group</taxon>
        <taxon>Halobacteria</taxon>
        <taxon>Halobacteriales</taxon>
        <taxon>Natrialbaceae</taxon>
        <taxon>Natrialba</taxon>
    </lineage>
</organism>
<dbReference type="PANTHER" id="PTHR10763:SF22">
    <property type="entry name" value="ORC1-TYPE DNA REPLICATION PROTEIN"/>
    <property type="match status" value="1"/>
</dbReference>
<reference evidence="9 10" key="1">
    <citation type="journal article" date="2014" name="PLoS Genet.">
        <title>Phylogenetically driven sequencing of extremely halophilic archaea reveals strategies for static and dynamic osmo-response.</title>
        <authorList>
            <person name="Becker E.A."/>
            <person name="Seitzer P.M."/>
            <person name="Tritt A."/>
            <person name="Larsen D."/>
            <person name="Krusor M."/>
            <person name="Yao A.I."/>
            <person name="Wu D."/>
            <person name="Madern D."/>
            <person name="Eisen J.A."/>
            <person name="Darling A.E."/>
            <person name="Facciotti M.T."/>
        </authorList>
    </citation>
    <scope>NUCLEOTIDE SEQUENCE [LARGE SCALE GENOMIC DNA]</scope>
    <source>
        <strain evidence="9 10">JCM 10989</strain>
    </source>
</reference>
<dbReference type="InterPro" id="IPR027417">
    <property type="entry name" value="P-loop_NTPase"/>
</dbReference>
<comment type="caution">
    <text evidence="9">The sequence shown here is derived from an EMBL/GenBank/DDBJ whole genome shotgun (WGS) entry which is preliminary data.</text>
</comment>
<dbReference type="FunFam" id="1.10.8.60:FF:000073">
    <property type="entry name" value="ORC1-type DNA replication protein"/>
    <property type="match status" value="1"/>
</dbReference>
<gene>
    <name evidence="9" type="ORF">C483_19370</name>
</gene>
<protein>
    <recommendedName>
        <fullName evidence="5">ORC1-type DNA replication protein</fullName>
    </recommendedName>
</protein>
<feature type="compositionally biased region" description="Basic and acidic residues" evidence="6">
    <location>
        <begin position="423"/>
        <end position="450"/>
    </location>
</feature>
<evidence type="ECO:0000256" key="3">
    <source>
        <dbReference type="ARBA" id="ARBA00022741"/>
    </source>
</evidence>
<dbReference type="InterPro" id="IPR050311">
    <property type="entry name" value="ORC1/CDC6"/>
</dbReference>
<dbReference type="CDD" id="cd08768">
    <property type="entry name" value="Cdc6_C"/>
    <property type="match status" value="1"/>
</dbReference>
<feature type="binding site" evidence="5">
    <location>
        <begin position="69"/>
        <end position="73"/>
    </location>
    <ligand>
        <name>ATP</name>
        <dbReference type="ChEBI" id="CHEBI:30616"/>
    </ligand>
</feature>
<keyword evidence="4 5" id="KW-0067">ATP-binding</keyword>
<feature type="compositionally biased region" description="Polar residues" evidence="6">
    <location>
        <begin position="503"/>
        <end position="512"/>
    </location>
</feature>
<dbReference type="InterPro" id="IPR036390">
    <property type="entry name" value="WH_DNA-bd_sf"/>
</dbReference>
<dbReference type="Pfam" id="PF13401">
    <property type="entry name" value="AAA_22"/>
    <property type="match status" value="1"/>
</dbReference>
<sequence>MSANDDRDPLFRYDDPVFADERLLEITHLPGPDRIVGRDEQMQRVADALNPAIFGSEPNHLFIFGKTGTGKSLISRSVTKRVISEARRDDVTVKYAFIDCGEQNTEASIIKTIAQLVNDSSESGITIPDRGLGTGDYYKRLWQAVDRCTDVTIVILDEIDMLEDDEVLRKLSRAGENRRISDSSIGIIGISNKIDFPDHLSERVKSSLSRDELVFSPYDANQLVEILEKRRDAFHDGVLSGDVIPLTAALAAQEHGDARKAIDILRNAGRIAKKQNATRVTADHVRDAKEKTEADRFNELIEGSPQQAKAILYSLTLLTENSSEKEFPTKIIYNQYKEVANRLDFDVLSERRVQEILQEQNFLNVIQSEREGRGRGRGAHAKHRLLENPSIVKKVLLRDSRLAPLEEGANDTSGSSSTGSRSRRSDTSDGRSERGDSSSDSSPDRSDRNHSSSGRENGSDRAGSGSADEDDATDETNQSDSDDASAGTGENGDASVGDEGSGDEQSSVGHWS</sequence>
<evidence type="ECO:0000256" key="1">
    <source>
        <dbReference type="ARBA" id="ARBA00006184"/>
    </source>
</evidence>
<dbReference type="PANTHER" id="PTHR10763">
    <property type="entry name" value="CELL DIVISION CONTROL PROTEIN 6-RELATED"/>
    <property type="match status" value="1"/>
</dbReference>
<dbReference type="SMART" id="SM00382">
    <property type="entry name" value="AAA"/>
    <property type="match status" value="1"/>
</dbReference>
<evidence type="ECO:0000313" key="10">
    <source>
        <dbReference type="Proteomes" id="UP000011519"/>
    </source>
</evidence>
<evidence type="ECO:0000313" key="9">
    <source>
        <dbReference type="EMBL" id="ELY86602.1"/>
    </source>
</evidence>
<name>L9ZM20_9EURY</name>
<dbReference type="CDD" id="cd00009">
    <property type="entry name" value="AAA"/>
    <property type="match status" value="1"/>
</dbReference>
<dbReference type="EMBL" id="AOIM01000043">
    <property type="protein sequence ID" value="ELY86602.1"/>
    <property type="molecule type" value="Genomic_DNA"/>
</dbReference>
<dbReference type="GO" id="GO:0005524">
    <property type="term" value="F:ATP binding"/>
    <property type="evidence" value="ECO:0007669"/>
    <property type="project" value="UniProtKB-UniRule"/>
</dbReference>
<evidence type="ECO:0000256" key="2">
    <source>
        <dbReference type="ARBA" id="ARBA00022705"/>
    </source>
</evidence>